<dbReference type="Gene3D" id="3.60.20.10">
    <property type="entry name" value="Glutamine Phosphoribosylpyrophosphate, subunit 1, domain 1"/>
    <property type="match status" value="1"/>
</dbReference>
<evidence type="ECO:0000256" key="1">
    <source>
        <dbReference type="PIRSR" id="PIRSR018774-1"/>
    </source>
</evidence>
<dbReference type="InterPro" id="IPR029055">
    <property type="entry name" value="Ntn_hydrolases_N"/>
</dbReference>
<evidence type="ECO:0000313" key="3">
    <source>
        <dbReference type="EMBL" id="AEA47302.1"/>
    </source>
</evidence>
<dbReference type="KEGG" id="ave:Arcve_1296"/>
<dbReference type="CDD" id="cd01907">
    <property type="entry name" value="GlxB"/>
    <property type="match status" value="1"/>
</dbReference>
<organism evidence="3 4">
    <name type="scientific">Archaeoglobus veneficus (strain DSM 11195 / SNP6)</name>
    <dbReference type="NCBI Taxonomy" id="693661"/>
    <lineage>
        <taxon>Archaea</taxon>
        <taxon>Methanobacteriati</taxon>
        <taxon>Methanobacteriota</taxon>
        <taxon>Archaeoglobi</taxon>
        <taxon>Archaeoglobales</taxon>
        <taxon>Archaeoglobaceae</taxon>
        <taxon>Archaeoglobus</taxon>
    </lineage>
</organism>
<name>F2KN26_ARCVS</name>
<keyword evidence="4" id="KW-1185">Reference proteome</keyword>
<keyword evidence="3" id="KW-0808">Transferase</keyword>
<dbReference type="PROSITE" id="PS51278">
    <property type="entry name" value="GATASE_TYPE_2"/>
    <property type="match status" value="1"/>
</dbReference>
<dbReference type="AlphaFoldDB" id="F2KN26"/>
<keyword evidence="3" id="KW-0315">Glutamine amidotransferase</keyword>
<dbReference type="OrthoDB" id="372195at2157"/>
<accession>F2KN26</accession>
<protein>
    <submittedName>
        <fullName evidence="3">Glutamine amidotransferase class-II</fullName>
    </submittedName>
</protein>
<feature type="domain" description="Glutamine amidotransferase type-2" evidence="2">
    <location>
        <begin position="13"/>
        <end position="371"/>
    </location>
</feature>
<dbReference type="SUPFAM" id="SSF56235">
    <property type="entry name" value="N-terminal nucleophile aminohydrolases (Ntn hydrolases)"/>
    <property type="match status" value="1"/>
</dbReference>
<dbReference type="eggNOG" id="arCOG00095">
    <property type="taxonomic scope" value="Archaea"/>
</dbReference>
<proteinExistence type="predicted"/>
<dbReference type="STRING" id="693661.Arcve_1296"/>
<dbReference type="InterPro" id="IPR017932">
    <property type="entry name" value="GATase_2_dom"/>
</dbReference>
<dbReference type="RefSeq" id="WP_013683964.1">
    <property type="nucleotide sequence ID" value="NC_015320.1"/>
</dbReference>
<evidence type="ECO:0000259" key="2">
    <source>
        <dbReference type="PROSITE" id="PS51278"/>
    </source>
</evidence>
<dbReference type="InterPro" id="IPR012375">
    <property type="entry name" value="Glu_synth_lsu_1"/>
</dbReference>
<dbReference type="EMBL" id="CP002588">
    <property type="protein sequence ID" value="AEA47302.1"/>
    <property type="molecule type" value="Genomic_DNA"/>
</dbReference>
<dbReference type="Proteomes" id="UP000008136">
    <property type="component" value="Chromosome"/>
</dbReference>
<dbReference type="HOGENOM" id="CLU_061941_0_0_2"/>
<dbReference type="Pfam" id="PF00310">
    <property type="entry name" value="GATase_2"/>
    <property type="match status" value="1"/>
</dbReference>
<feature type="active site" description="For GATase activity" evidence="1">
    <location>
        <position position="13"/>
    </location>
</feature>
<dbReference type="GeneID" id="10394417"/>
<reference evidence="3 4" key="1">
    <citation type="submission" date="2011-03" db="EMBL/GenBank/DDBJ databases">
        <title>The complete genome of Archaeoglobus veneficus SNP6.</title>
        <authorList>
            <consortium name="US DOE Joint Genome Institute (JGI-PGF)"/>
            <person name="Lucas S."/>
            <person name="Copeland A."/>
            <person name="Lapidus A."/>
            <person name="Bruce D."/>
            <person name="Goodwin L."/>
            <person name="Pitluck S."/>
            <person name="Kyrpides N."/>
            <person name="Mavromatis K."/>
            <person name="Pagani I."/>
            <person name="Ivanova N."/>
            <person name="Mikhailova N."/>
            <person name="Lu M."/>
            <person name="Detter J.C."/>
            <person name="Tapia R."/>
            <person name="Han C."/>
            <person name="Land M."/>
            <person name="Hauser L."/>
            <person name="Markowitz V."/>
            <person name="Cheng J.-F."/>
            <person name="Hugenholtz P."/>
            <person name="Woyke T."/>
            <person name="Wu D."/>
            <person name="Spring S."/>
            <person name="Brambilla E."/>
            <person name="Klenk H.-P."/>
            <person name="Eisen J.A."/>
        </authorList>
    </citation>
    <scope>NUCLEOTIDE SEQUENCE [LARGE SCALE GENOMIC DNA]</scope>
    <source>
        <strain>SNP6</strain>
    </source>
</reference>
<dbReference type="MEROPS" id="C44.A09"/>
<dbReference type="GO" id="GO:0016740">
    <property type="term" value="F:transferase activity"/>
    <property type="evidence" value="ECO:0007669"/>
    <property type="project" value="UniProtKB-KW"/>
</dbReference>
<sequence length="371" mass="42646">MRHRLPDKEIQACAIFGVMDRSGRRFSGELIIEAMKNMKVRGNGLGGGFAVYGVYPEYKDYYALHVMFQDGSRQAKAEVDDFLYDNFDVVHDEEIPTNPEADVVDPPLFWRYFVQPQKKGEEKKLSDDDYVVRKVMYINTCIEDAFVFSSGKDMGVFKGVGFPEDIADFFMLDELYEGYIWTAHSRFPTNTPGWWGGAHPFCILDWTVVHNGEISSYGTNRRFLEMYGYYCTLYTDTEVIAYAVDLLMRRQRLPIEIVAKIFAPPMWDQIDHMDEKRKKFYTTLRMVYAPLLLNGPFTVIIAHHGEMVGLTDRIRLRPITAGEKGDIIFMSSEEAAIRAVCPDLDRVWTPHGGEPIIGRLNSKREGETDEV</sequence>
<gene>
    <name evidence="3" type="ordered locus">Arcve_1296</name>
</gene>
<evidence type="ECO:0000313" key="4">
    <source>
        <dbReference type="Proteomes" id="UP000008136"/>
    </source>
</evidence>
<dbReference type="PIRSF" id="PIRSF018774">
    <property type="entry name" value="GOGAT_lg_dom1"/>
    <property type="match status" value="1"/>
</dbReference>